<keyword evidence="2 6" id="KW-0479">Metal-binding</keyword>
<dbReference type="Gene3D" id="3.30.390.10">
    <property type="entry name" value="Enolase-like, N-terminal domain"/>
    <property type="match status" value="1"/>
</dbReference>
<dbReference type="InterPro" id="IPR013342">
    <property type="entry name" value="Mandelate_racemase_C"/>
</dbReference>
<evidence type="ECO:0000256" key="4">
    <source>
        <dbReference type="ARBA" id="ARBA00023235"/>
    </source>
</evidence>
<dbReference type="PANTHER" id="PTHR48080">
    <property type="entry name" value="D-GALACTONATE DEHYDRATASE-RELATED"/>
    <property type="match status" value="1"/>
</dbReference>
<dbReference type="PANTHER" id="PTHR48080:SF3">
    <property type="entry name" value="ENOLASE SUPERFAMILY MEMBER DDB_G0284701"/>
    <property type="match status" value="1"/>
</dbReference>
<dbReference type="SUPFAM" id="SSF51604">
    <property type="entry name" value="Enolase C-terminal domain-like"/>
    <property type="match status" value="1"/>
</dbReference>
<evidence type="ECO:0000256" key="5">
    <source>
        <dbReference type="PIRSR" id="PIRSR634603-1"/>
    </source>
</evidence>
<keyword evidence="4 7" id="KW-0413">Isomerase</keyword>
<evidence type="ECO:0000256" key="6">
    <source>
        <dbReference type="PIRSR" id="PIRSR634603-3"/>
    </source>
</evidence>
<evidence type="ECO:0000313" key="9">
    <source>
        <dbReference type="EMBL" id="PVX52329.1"/>
    </source>
</evidence>
<dbReference type="InterPro" id="IPR034593">
    <property type="entry name" value="DgoD-like"/>
</dbReference>
<name>A0A7L4URP7_BALHA</name>
<comment type="similarity">
    <text evidence="1 7">Belongs to the mandelate racemase/muconate lactonizing enzyme family.</text>
</comment>
<dbReference type="SFLD" id="SFLDG00180">
    <property type="entry name" value="muconate_cycloisomerase"/>
    <property type="match status" value="1"/>
</dbReference>
<dbReference type="Proteomes" id="UP000251835">
    <property type="component" value="Unassembled WGS sequence"/>
</dbReference>
<comment type="cofactor">
    <cofactor evidence="6 7">
        <name>Mg(2+)</name>
        <dbReference type="ChEBI" id="CHEBI:18420"/>
    </cofactor>
    <text evidence="6 7">Binds 1 Mg(2+) ion per subunit.</text>
</comment>
<feature type="binding site" evidence="6">
    <location>
        <position position="233"/>
    </location>
    <ligand>
        <name>Mg(2+)</name>
        <dbReference type="ChEBI" id="CHEBI:18420"/>
    </ligand>
</feature>
<evidence type="ECO:0000256" key="1">
    <source>
        <dbReference type="ARBA" id="ARBA00008031"/>
    </source>
</evidence>
<dbReference type="Pfam" id="PF13378">
    <property type="entry name" value="MR_MLE_C"/>
    <property type="match status" value="1"/>
</dbReference>
<feature type="binding site" evidence="6">
    <location>
        <position position="181"/>
    </location>
    <ligand>
        <name>Mg(2+)</name>
        <dbReference type="ChEBI" id="CHEBI:18420"/>
    </ligand>
</feature>
<gene>
    <name evidence="9" type="ORF">C7377_0643</name>
</gene>
<dbReference type="InterPro" id="IPR013341">
    <property type="entry name" value="Mandelate_racemase_N_dom"/>
</dbReference>
<feature type="active site" description="Proton acceptor; specific for (R)-substrate epimerization" evidence="5">
    <location>
        <position position="157"/>
    </location>
</feature>
<reference evidence="9 10" key="1">
    <citation type="submission" date="2018-05" db="EMBL/GenBank/DDBJ databases">
        <title>Genomic Encyclopedia of Type Strains, Phase IV (KMG-IV): sequencing the most valuable type-strain genomes for metagenomic binning, comparative biology and taxonomic classification.</title>
        <authorList>
            <person name="Goeker M."/>
        </authorList>
    </citation>
    <scope>NUCLEOTIDE SEQUENCE [LARGE SCALE GENOMIC DNA]</scope>
    <source>
        <strain evidence="9 10">DSM 28579</strain>
    </source>
</reference>
<dbReference type="Gene3D" id="3.20.20.120">
    <property type="entry name" value="Enolase-like C-terminal domain"/>
    <property type="match status" value="1"/>
</dbReference>
<sequence>MANLEFKYYPYNLQLEHTFTVSAHSRAITPVMITELHYEDLVGYGEAAMPPYLGESQETASRIFKSLDLSQFSDPFQMEDILGYVDKIAPENYAAKAAIDIALHDLVGKMLNQPWFKIWGYNADDTPVTSFTIGIDKPEIVKEKALKASPYKLLKVKVGLDNDQEMIETIRSVSDTPICVDANQGWKDREKALDEILWLKEQGVVLVEQPMAKERKDDIAWLSSRSPLPIIADEAIQRLDDVIETKDIYSGINVKLMKATGMREAHKMLLLAKSIGMKTMLGCMTETSCGISAATQLSSLADWADLDGNLLITNDIFDGVKVVNGKMQLNNRPGIGVIKI</sequence>
<evidence type="ECO:0000256" key="3">
    <source>
        <dbReference type="ARBA" id="ARBA00022842"/>
    </source>
</evidence>
<dbReference type="SMART" id="SM00922">
    <property type="entry name" value="MR_MLE"/>
    <property type="match status" value="1"/>
</dbReference>
<keyword evidence="3 6" id="KW-0460">Magnesium</keyword>
<evidence type="ECO:0000256" key="2">
    <source>
        <dbReference type="ARBA" id="ARBA00022723"/>
    </source>
</evidence>
<feature type="domain" description="Mandelate racemase/muconate lactonizing enzyme C-terminal" evidence="8">
    <location>
        <begin position="138"/>
        <end position="229"/>
    </location>
</feature>
<feature type="binding site" evidence="6">
    <location>
        <position position="208"/>
    </location>
    <ligand>
        <name>Mg(2+)</name>
        <dbReference type="ChEBI" id="CHEBI:18420"/>
    </ligand>
</feature>
<dbReference type="CDD" id="cd03319">
    <property type="entry name" value="L-Ala-DL-Glu_epimerase"/>
    <property type="match status" value="1"/>
</dbReference>
<dbReference type="GO" id="GO:0000287">
    <property type="term" value="F:magnesium ion binding"/>
    <property type="evidence" value="ECO:0007669"/>
    <property type="project" value="UniProtKB-ARBA"/>
</dbReference>
<proteinExistence type="inferred from homology"/>
<dbReference type="InterPro" id="IPR029017">
    <property type="entry name" value="Enolase-like_N"/>
</dbReference>
<evidence type="ECO:0000313" key="10">
    <source>
        <dbReference type="Proteomes" id="UP000251835"/>
    </source>
</evidence>
<dbReference type="InterPro" id="IPR036849">
    <property type="entry name" value="Enolase-like_C_sf"/>
</dbReference>
<dbReference type="GO" id="GO:0016855">
    <property type="term" value="F:racemase and epimerase activity, acting on amino acids and derivatives"/>
    <property type="evidence" value="ECO:0007669"/>
    <property type="project" value="UniProtKB-UniRule"/>
</dbReference>
<dbReference type="Pfam" id="PF02746">
    <property type="entry name" value="MR_MLE_N"/>
    <property type="match status" value="1"/>
</dbReference>
<dbReference type="RefSeq" id="WP_116495868.1">
    <property type="nucleotide sequence ID" value="NZ_QENZ01000003.1"/>
</dbReference>
<dbReference type="EMBL" id="QENZ01000003">
    <property type="protein sequence ID" value="PVX52329.1"/>
    <property type="molecule type" value="Genomic_DNA"/>
</dbReference>
<keyword evidence="10" id="KW-1185">Reference proteome</keyword>
<dbReference type="SFLD" id="SFLDS00001">
    <property type="entry name" value="Enolase"/>
    <property type="match status" value="1"/>
</dbReference>
<dbReference type="InterPro" id="IPR034603">
    <property type="entry name" value="Dipeptide_epimerase"/>
</dbReference>
<dbReference type="AlphaFoldDB" id="A0A7L4URP7"/>
<dbReference type="InterPro" id="IPR029065">
    <property type="entry name" value="Enolase_C-like"/>
</dbReference>
<dbReference type="EC" id="5.1.1.-" evidence="7"/>
<protein>
    <recommendedName>
        <fullName evidence="7">Dipeptide epimerase</fullName>
        <ecNumber evidence="7">5.1.1.-</ecNumber>
    </recommendedName>
</protein>
<comment type="caution">
    <text evidence="9">The sequence shown here is derived from an EMBL/GenBank/DDBJ whole genome shotgun (WGS) entry which is preliminary data.</text>
</comment>
<feature type="active site" description="Proton acceptor; specific for (S)-substrate epimerization" evidence="5">
    <location>
        <position position="255"/>
    </location>
</feature>
<dbReference type="SUPFAM" id="SSF54826">
    <property type="entry name" value="Enolase N-terminal domain-like"/>
    <property type="match status" value="1"/>
</dbReference>
<accession>A0A7L4URP7</accession>
<organism evidence="9 10">
    <name type="scientific">Balneicella halophila</name>
    <dbReference type="NCBI Taxonomy" id="1537566"/>
    <lineage>
        <taxon>Bacteria</taxon>
        <taxon>Pseudomonadati</taxon>
        <taxon>Bacteroidota</taxon>
        <taxon>Bacteroidia</taxon>
        <taxon>Bacteroidales</taxon>
        <taxon>Balneicellaceae</taxon>
        <taxon>Balneicella</taxon>
    </lineage>
</organism>
<evidence type="ECO:0000259" key="8">
    <source>
        <dbReference type="SMART" id="SM00922"/>
    </source>
</evidence>
<evidence type="ECO:0000256" key="7">
    <source>
        <dbReference type="RuleBase" id="RU366006"/>
    </source>
</evidence>
<dbReference type="OrthoDB" id="9775391at2"/>